<dbReference type="Pfam" id="PF03995">
    <property type="entry name" value="Inhibitor_I36"/>
    <property type="match status" value="1"/>
</dbReference>
<sequence length="172" mass="18547">MGKPVPSRKNTPASPPPEGETVFGSRNEPGLFALVAAAMLASATAAQAAPPDNAVGTRGEGADACPSGVYCLYQWTDFNEKQQEHPRNLWHADGNWQNLNEVPENAVSANDKIRSVVNHTDHDVFVWQDYRGRGNCVVIPPGSRHADLNDYDMAAVASSVTVNPPDIHSCTR</sequence>
<feature type="chain" id="PRO_5015709756" description="Peptidase inhibitor family I36 protein" evidence="2">
    <location>
        <begin position="49"/>
        <end position="172"/>
    </location>
</feature>
<dbReference type="EMBL" id="PVSR01000005">
    <property type="protein sequence ID" value="PRW64230.1"/>
    <property type="molecule type" value="Genomic_DNA"/>
</dbReference>
<keyword evidence="4" id="KW-1185">Reference proteome</keyword>
<reference evidence="3 4" key="1">
    <citation type="submission" date="2018-03" db="EMBL/GenBank/DDBJ databases">
        <title>Actinopolyspora mortivallis from Sahara, screening for active biomolecules.</title>
        <authorList>
            <person name="Selama O."/>
            <person name="Wellington E.M.H."/>
            <person name="Hacene H."/>
        </authorList>
    </citation>
    <scope>NUCLEOTIDE SEQUENCE [LARGE SCALE GENOMIC DNA]</scope>
    <source>
        <strain evidence="3 4">M5A</strain>
    </source>
</reference>
<dbReference type="InParanoid" id="A0A2T0GYR8"/>
<accession>A0A2T0GYR8</accession>
<name>A0A2T0GYR8_ACTMO</name>
<protein>
    <recommendedName>
        <fullName evidence="5">Peptidase inhibitor family I36 protein</fullName>
    </recommendedName>
</protein>
<dbReference type="Proteomes" id="UP000239352">
    <property type="component" value="Unassembled WGS sequence"/>
</dbReference>
<gene>
    <name evidence="3" type="ORF">CEP50_06235</name>
</gene>
<organism evidence="3 4">
    <name type="scientific">Actinopolyspora mortivallis</name>
    <dbReference type="NCBI Taxonomy" id="33906"/>
    <lineage>
        <taxon>Bacteria</taxon>
        <taxon>Bacillati</taxon>
        <taxon>Actinomycetota</taxon>
        <taxon>Actinomycetes</taxon>
        <taxon>Actinopolysporales</taxon>
        <taxon>Actinopolysporaceae</taxon>
        <taxon>Actinopolyspora</taxon>
    </lineage>
</organism>
<keyword evidence="2" id="KW-0732">Signal</keyword>
<evidence type="ECO:0000313" key="4">
    <source>
        <dbReference type="Proteomes" id="UP000239352"/>
    </source>
</evidence>
<evidence type="ECO:0000313" key="3">
    <source>
        <dbReference type="EMBL" id="PRW64230.1"/>
    </source>
</evidence>
<evidence type="ECO:0000256" key="2">
    <source>
        <dbReference type="SAM" id="SignalP"/>
    </source>
</evidence>
<dbReference type="Gene3D" id="2.60.20.10">
    <property type="entry name" value="Crystallins"/>
    <property type="match status" value="1"/>
</dbReference>
<proteinExistence type="predicted"/>
<evidence type="ECO:0008006" key="5">
    <source>
        <dbReference type="Google" id="ProtNLM"/>
    </source>
</evidence>
<feature type="signal peptide" evidence="2">
    <location>
        <begin position="1"/>
        <end position="48"/>
    </location>
</feature>
<feature type="region of interest" description="Disordered" evidence="1">
    <location>
        <begin position="1"/>
        <end position="25"/>
    </location>
</feature>
<evidence type="ECO:0000256" key="1">
    <source>
        <dbReference type="SAM" id="MobiDB-lite"/>
    </source>
</evidence>
<dbReference type="AlphaFoldDB" id="A0A2T0GYR8"/>
<comment type="caution">
    <text evidence="3">The sequence shown here is derived from an EMBL/GenBank/DDBJ whole genome shotgun (WGS) entry which is preliminary data.</text>
</comment>